<evidence type="ECO:0000259" key="3">
    <source>
        <dbReference type="PROSITE" id="PS50158"/>
    </source>
</evidence>
<feature type="region of interest" description="Disordered" evidence="2">
    <location>
        <begin position="253"/>
        <end position="330"/>
    </location>
</feature>
<evidence type="ECO:0000313" key="4">
    <source>
        <dbReference type="EMBL" id="CAJ1065484.1"/>
    </source>
</evidence>
<dbReference type="GO" id="GO:0003676">
    <property type="term" value="F:nucleic acid binding"/>
    <property type="evidence" value="ECO:0007669"/>
    <property type="project" value="InterPro"/>
</dbReference>
<feature type="compositionally biased region" description="Polar residues" evidence="2">
    <location>
        <begin position="379"/>
        <end position="389"/>
    </location>
</feature>
<accession>A0AAV1FYH5</accession>
<dbReference type="InterPro" id="IPR036875">
    <property type="entry name" value="Znf_CCHC_sf"/>
</dbReference>
<keyword evidence="1" id="KW-0479">Metal-binding</keyword>
<feature type="region of interest" description="Disordered" evidence="2">
    <location>
        <begin position="150"/>
        <end position="230"/>
    </location>
</feature>
<dbReference type="GO" id="GO:0008270">
    <property type="term" value="F:zinc ion binding"/>
    <property type="evidence" value="ECO:0007669"/>
    <property type="project" value="UniProtKB-KW"/>
</dbReference>
<proteinExistence type="predicted"/>
<evidence type="ECO:0000313" key="5">
    <source>
        <dbReference type="Proteomes" id="UP001178508"/>
    </source>
</evidence>
<feature type="compositionally biased region" description="Acidic residues" evidence="2">
    <location>
        <begin position="306"/>
        <end position="326"/>
    </location>
</feature>
<feature type="region of interest" description="Disordered" evidence="2">
    <location>
        <begin position="859"/>
        <end position="901"/>
    </location>
</feature>
<dbReference type="SUPFAM" id="SSF57756">
    <property type="entry name" value="Retrovirus zinc finger-like domains"/>
    <property type="match status" value="1"/>
</dbReference>
<evidence type="ECO:0000256" key="2">
    <source>
        <dbReference type="SAM" id="MobiDB-lite"/>
    </source>
</evidence>
<evidence type="ECO:0000256" key="1">
    <source>
        <dbReference type="PROSITE-ProRule" id="PRU00047"/>
    </source>
</evidence>
<protein>
    <submittedName>
        <fullName evidence="4">Uncharacterized protein LOC125008963</fullName>
    </submittedName>
</protein>
<keyword evidence="1" id="KW-0862">Zinc</keyword>
<dbReference type="AlphaFoldDB" id="A0AAV1FYH5"/>
<dbReference type="PROSITE" id="PS50158">
    <property type="entry name" value="ZF_CCHC"/>
    <property type="match status" value="1"/>
</dbReference>
<feature type="domain" description="CCHC-type" evidence="3">
    <location>
        <begin position="838"/>
        <end position="853"/>
    </location>
</feature>
<keyword evidence="5" id="KW-1185">Reference proteome</keyword>
<gene>
    <name evidence="4" type="ORF">XNOV1_A000121</name>
</gene>
<sequence length="919" mass="102469">MDGEFDREVDDDGWGPLSLQAEWILKGIGKEDGVVVTAKGREKYADMLQELIEGRENERSSLGDLIWARGKEELAKGEAARKKAALGSILLRRKYKQAVKKHFRRLARWQTLGVAHRGTEHLTNVNKAAEKGLTGITPTPNTDMRLFKSAHTHSKTQKDTPTNTKGATPAPPPPATPPSILPPPTAERTNPFSGLHPSAPPPTAPPPKAPPRPPPYHSAQSGFHRKKLSPTNPFVSTSLYPVININEGHLKIDIPPTMMPQQPDPSLTSHIPGHKAPSMASRTSGTTTIDLSDYEDREGNNTYRDMDEDSDSEAEDSEEEEEEDQLDAPFGDRQARFLSEFKKELQFKSLPTPDSLPAPEPQQRSTPRGQDKTVIPSPNRGSQSPQSLPCTAQLTVRGTYDPNPTKSTLNKILQDTLDVTGAELMRSRVEEELRQEVRDEMLSTMRDEMQRTTRGSTVNYTDNTDASEAMARPTATLEEQQRMTNEKRVSAPLSHHHFTRSKAMLPPAYPDAATAHHSSSAFPLVESSGGHKIYKPFAVSDTQTISDKLPPISEGGNLWLDKLDCLTKGQDLALGDFRAILALCVTPTELRDIETCAGTISCNDDRQLVTVIRALRNELRSKYPLPNGPMIPKFSWDKSLSPSEYLAQCKEQWSKYTGVHPSKGQEHWFRDAVIKGVPADVREHLENSPDLPGSTCLVWERHLKHHLQRAKDRADKEGDDDKDMQRQLMKLQLTQARRNITEGKKDRNTDKIMIAAASNDPQISPDMYPVPQRADCSPYSPPTDQSQGSWGRGRGARSGGPYRGGGFQGSRRFRNNGPPRQGGYWNQAQTAPTRNNACHSCGMNGHWWRECPNYPPNPPQQHSYPMRGMARGPPPLRQGGPPPRQQQQQQQQQQAHQFPVAVTAWDQTWEAQDAYQYPQ</sequence>
<feature type="region of interest" description="Disordered" evidence="2">
    <location>
        <begin position="347"/>
        <end position="389"/>
    </location>
</feature>
<dbReference type="Proteomes" id="UP001178508">
    <property type="component" value="Chromosome 10"/>
</dbReference>
<feature type="compositionally biased region" description="Pro residues" evidence="2">
    <location>
        <begin position="872"/>
        <end position="884"/>
    </location>
</feature>
<feature type="compositionally biased region" description="Pro residues" evidence="2">
    <location>
        <begin position="198"/>
        <end position="216"/>
    </location>
</feature>
<feature type="compositionally biased region" description="Pro residues" evidence="2">
    <location>
        <begin position="169"/>
        <end position="185"/>
    </location>
</feature>
<feature type="compositionally biased region" description="Gly residues" evidence="2">
    <location>
        <begin position="790"/>
        <end position="808"/>
    </location>
</feature>
<feature type="region of interest" description="Disordered" evidence="2">
    <location>
        <begin position="757"/>
        <end position="828"/>
    </location>
</feature>
<dbReference type="InterPro" id="IPR001878">
    <property type="entry name" value="Znf_CCHC"/>
</dbReference>
<keyword evidence="1" id="KW-0863">Zinc-finger</keyword>
<dbReference type="EMBL" id="OY660873">
    <property type="protein sequence ID" value="CAJ1065484.1"/>
    <property type="molecule type" value="Genomic_DNA"/>
</dbReference>
<organism evidence="4 5">
    <name type="scientific">Xyrichtys novacula</name>
    <name type="common">Pearly razorfish</name>
    <name type="synonym">Hemipteronotus novacula</name>
    <dbReference type="NCBI Taxonomy" id="13765"/>
    <lineage>
        <taxon>Eukaryota</taxon>
        <taxon>Metazoa</taxon>
        <taxon>Chordata</taxon>
        <taxon>Craniata</taxon>
        <taxon>Vertebrata</taxon>
        <taxon>Euteleostomi</taxon>
        <taxon>Actinopterygii</taxon>
        <taxon>Neopterygii</taxon>
        <taxon>Teleostei</taxon>
        <taxon>Neoteleostei</taxon>
        <taxon>Acanthomorphata</taxon>
        <taxon>Eupercaria</taxon>
        <taxon>Labriformes</taxon>
        <taxon>Labridae</taxon>
        <taxon>Xyrichtys</taxon>
    </lineage>
</organism>
<name>A0AAV1FYH5_XYRNO</name>
<feature type="compositionally biased region" description="Polar residues" evidence="2">
    <location>
        <begin position="280"/>
        <end position="290"/>
    </location>
</feature>
<feature type="compositionally biased region" description="Low complexity" evidence="2">
    <location>
        <begin position="885"/>
        <end position="894"/>
    </location>
</feature>
<reference evidence="4" key="1">
    <citation type="submission" date="2023-08" db="EMBL/GenBank/DDBJ databases">
        <authorList>
            <person name="Alioto T."/>
            <person name="Alioto T."/>
            <person name="Gomez Garrido J."/>
        </authorList>
    </citation>
    <scope>NUCLEOTIDE SEQUENCE</scope>
</reference>